<feature type="transmembrane region" description="Helical" evidence="1">
    <location>
        <begin position="21"/>
        <end position="42"/>
    </location>
</feature>
<keyword evidence="1" id="KW-0812">Transmembrane</keyword>
<feature type="transmembrane region" description="Helical" evidence="1">
    <location>
        <begin position="62"/>
        <end position="81"/>
    </location>
</feature>
<dbReference type="InterPro" id="IPR025698">
    <property type="entry name" value="2TM_dom"/>
</dbReference>
<sequence>MKDQNLNYIKAKRKVEKEKGFYTHLAIYFSVNIVITIIKVWGDFNSWDGFVDEFTSIDVLSSWVVWGVFVILHFVAFKYGAKWEERKIEEYMKKELSDDSH</sequence>
<comment type="caution">
    <text evidence="3">The sequence shown here is derived from an EMBL/GenBank/DDBJ whole genome shotgun (WGS) entry which is preliminary data.</text>
</comment>
<keyword evidence="4" id="KW-1185">Reference proteome</keyword>
<evidence type="ECO:0000313" key="4">
    <source>
        <dbReference type="Proteomes" id="UP001529085"/>
    </source>
</evidence>
<dbReference type="RefSeq" id="WP_278005762.1">
    <property type="nucleotide sequence ID" value="NZ_JARSBN010000005.1"/>
</dbReference>
<reference evidence="3 4" key="1">
    <citation type="submission" date="2023-03" db="EMBL/GenBank/DDBJ databases">
        <title>Strain YYF002 represents a novel species in the genus Winogradskyella isolated from seawater.</title>
        <authorList>
            <person name="Fu Z.-Y."/>
        </authorList>
    </citation>
    <scope>NUCLEOTIDE SEQUENCE [LARGE SCALE GENOMIC DNA]</scope>
    <source>
        <strain evidence="3 4">YYF002</strain>
    </source>
</reference>
<proteinExistence type="predicted"/>
<dbReference type="Proteomes" id="UP001529085">
    <property type="component" value="Unassembled WGS sequence"/>
</dbReference>
<dbReference type="Pfam" id="PF13239">
    <property type="entry name" value="2TM"/>
    <property type="match status" value="1"/>
</dbReference>
<protein>
    <submittedName>
        <fullName evidence="3">2TM domain-containing protein</fullName>
    </submittedName>
</protein>
<name>A0ABT6G2Q4_9FLAO</name>
<evidence type="ECO:0000256" key="1">
    <source>
        <dbReference type="SAM" id="Phobius"/>
    </source>
</evidence>
<evidence type="ECO:0000259" key="2">
    <source>
        <dbReference type="Pfam" id="PF13239"/>
    </source>
</evidence>
<dbReference type="EMBL" id="JARSBN010000005">
    <property type="protein sequence ID" value="MDG4716315.1"/>
    <property type="molecule type" value="Genomic_DNA"/>
</dbReference>
<evidence type="ECO:0000313" key="3">
    <source>
        <dbReference type="EMBL" id="MDG4716315.1"/>
    </source>
</evidence>
<organism evidence="3 4">
    <name type="scientific">Winogradskyella marincola</name>
    <dbReference type="NCBI Taxonomy" id="3037795"/>
    <lineage>
        <taxon>Bacteria</taxon>
        <taxon>Pseudomonadati</taxon>
        <taxon>Bacteroidota</taxon>
        <taxon>Flavobacteriia</taxon>
        <taxon>Flavobacteriales</taxon>
        <taxon>Flavobacteriaceae</taxon>
        <taxon>Winogradskyella</taxon>
    </lineage>
</organism>
<accession>A0ABT6G2Q4</accession>
<gene>
    <name evidence="3" type="ORF">P7122_10550</name>
</gene>
<keyword evidence="1" id="KW-0472">Membrane</keyword>
<feature type="domain" description="2TM" evidence="2">
    <location>
        <begin position="10"/>
        <end position="93"/>
    </location>
</feature>
<keyword evidence="1" id="KW-1133">Transmembrane helix</keyword>